<evidence type="ECO:0000313" key="3">
    <source>
        <dbReference type="RefSeq" id="XP_029408787.2"/>
    </source>
</evidence>
<feature type="region of interest" description="Disordered" evidence="1">
    <location>
        <begin position="92"/>
        <end position="217"/>
    </location>
</feature>
<feature type="region of interest" description="Disordered" evidence="1">
    <location>
        <begin position="726"/>
        <end position="749"/>
    </location>
</feature>
<feature type="compositionally biased region" description="Basic and acidic residues" evidence="1">
    <location>
        <begin position="238"/>
        <end position="250"/>
    </location>
</feature>
<feature type="compositionally biased region" description="Polar residues" evidence="1">
    <location>
        <begin position="54"/>
        <end position="68"/>
    </location>
</feature>
<dbReference type="RefSeq" id="XP_029408787.2">
    <property type="nucleotide sequence ID" value="XM_029552927.2"/>
</dbReference>
<feature type="compositionally biased region" description="Low complexity" evidence="1">
    <location>
        <begin position="484"/>
        <end position="498"/>
    </location>
</feature>
<feature type="compositionally biased region" description="Low complexity" evidence="1">
    <location>
        <begin position="198"/>
        <end position="217"/>
    </location>
</feature>
<feature type="compositionally biased region" description="Low complexity" evidence="1">
    <location>
        <begin position="300"/>
        <end position="310"/>
    </location>
</feature>
<feature type="compositionally biased region" description="Basic and acidic residues" evidence="1">
    <location>
        <begin position="738"/>
        <end position="749"/>
    </location>
</feature>
<dbReference type="OrthoDB" id="8042126at2759"/>
<feature type="compositionally biased region" description="Basic and acidic residues" evidence="1">
    <location>
        <begin position="108"/>
        <end position="134"/>
    </location>
</feature>
<protein>
    <submittedName>
        <fullName evidence="3">Uncharacterized protein LOC115066590</fullName>
    </submittedName>
</protein>
<dbReference type="KEGG" id="bdr:115066590"/>
<dbReference type="Proteomes" id="UP001652620">
    <property type="component" value="Unplaced"/>
</dbReference>
<organism evidence="2 3">
    <name type="scientific">Bactrocera dorsalis</name>
    <name type="common">Oriental fruit fly</name>
    <name type="synonym">Dacus dorsalis</name>
    <dbReference type="NCBI Taxonomy" id="27457"/>
    <lineage>
        <taxon>Eukaryota</taxon>
        <taxon>Metazoa</taxon>
        <taxon>Ecdysozoa</taxon>
        <taxon>Arthropoda</taxon>
        <taxon>Hexapoda</taxon>
        <taxon>Insecta</taxon>
        <taxon>Pterygota</taxon>
        <taxon>Neoptera</taxon>
        <taxon>Endopterygota</taxon>
        <taxon>Diptera</taxon>
        <taxon>Brachycera</taxon>
        <taxon>Muscomorpha</taxon>
        <taxon>Tephritoidea</taxon>
        <taxon>Tephritidae</taxon>
        <taxon>Bactrocera</taxon>
        <taxon>Bactrocera</taxon>
    </lineage>
</organism>
<dbReference type="AlphaFoldDB" id="A0A8N4QIB5"/>
<feature type="region of interest" description="Disordered" evidence="1">
    <location>
        <begin position="47"/>
        <end position="72"/>
    </location>
</feature>
<feature type="compositionally biased region" description="Basic and acidic residues" evidence="1">
    <location>
        <begin position="183"/>
        <end position="196"/>
    </location>
</feature>
<dbReference type="GeneID" id="115066590"/>
<feature type="compositionally biased region" description="Basic and acidic residues" evidence="1">
    <location>
        <begin position="687"/>
        <end position="696"/>
    </location>
</feature>
<feature type="region of interest" description="Disordered" evidence="1">
    <location>
        <begin position="238"/>
        <end position="285"/>
    </location>
</feature>
<feature type="region of interest" description="Disordered" evidence="1">
    <location>
        <begin position="300"/>
        <end position="354"/>
    </location>
</feature>
<evidence type="ECO:0000256" key="1">
    <source>
        <dbReference type="SAM" id="MobiDB-lite"/>
    </source>
</evidence>
<feature type="compositionally biased region" description="Low complexity" evidence="1">
    <location>
        <begin position="265"/>
        <end position="274"/>
    </location>
</feature>
<feature type="region of interest" description="Disordered" evidence="1">
    <location>
        <begin position="1018"/>
        <end position="1061"/>
    </location>
</feature>
<feature type="compositionally biased region" description="Basic and acidic residues" evidence="1">
    <location>
        <begin position="1018"/>
        <end position="1032"/>
    </location>
</feature>
<accession>A0A8N4QIB5</accession>
<feature type="region of interest" description="Disordered" evidence="1">
    <location>
        <begin position="805"/>
        <end position="843"/>
    </location>
</feature>
<feature type="compositionally biased region" description="Polar residues" evidence="1">
    <location>
        <begin position="827"/>
        <end position="843"/>
    </location>
</feature>
<feature type="region of interest" description="Disordered" evidence="1">
    <location>
        <begin position="687"/>
        <end position="711"/>
    </location>
</feature>
<keyword evidence="2" id="KW-1185">Reference proteome</keyword>
<name>A0A8N4QIB5_BACDO</name>
<gene>
    <name evidence="3" type="primary">LOC115066590</name>
</gene>
<feature type="region of interest" description="Disordered" evidence="1">
    <location>
        <begin position="894"/>
        <end position="976"/>
    </location>
</feature>
<evidence type="ECO:0000313" key="2">
    <source>
        <dbReference type="Proteomes" id="UP001652620"/>
    </source>
</evidence>
<feature type="compositionally biased region" description="Polar residues" evidence="1">
    <location>
        <begin position="499"/>
        <end position="508"/>
    </location>
</feature>
<feature type="region of interest" description="Disordered" evidence="1">
    <location>
        <begin position="482"/>
        <end position="521"/>
    </location>
</feature>
<feature type="compositionally biased region" description="Polar residues" evidence="1">
    <location>
        <begin position="938"/>
        <end position="947"/>
    </location>
</feature>
<sequence>MAKYSCHDTPFLCEHCQARGLSSVRVEDPRLELLRVKERKVLRIKSEPRPCGSEANNNSKHNFDQKVTQTHKRPKITANVTHFPNGNYAKEMKKQETEQEPSTSKAYSLRERTERKQRSLPEEATISKRNERNSPKLWGPLKRTVSKIPKGSDTDDTGITRKLQMRESSKKRKVTHIPEQYPDETHTDKRSERVVNKYESTNSTTEETTSSSEYSQEQMISVINGKSDDSELERWYIYRKPESKSKERGTKPSVIPVRKCKETTRVSATTSSSSGQEIETTKPFKESASEYKLLRVYQISPSTGTSPSSIEQKLSEHQEVEDPKDDENVSETDIKEYISKTKTPPPIKPKPKYNKMKIEGNKEDHEKCNNYSPGLELPENIITKKLDFEQKYSSKKSIRQSTLKESLSRKSIIIISNQGSDFRSPKPELSTGSMHSTSYILQRKCELFESSIRISAPNSSQETAATQLFEPVKDTQITTKYSDCSCESSSQKTESQQKYGATSTSDSIQELDNDETLNESSYIPIIKNDSFESIQQDCSIEMDQERSAEVVENMIDRRDSHGTSTESNLSENLKDCERFKNYRSITKLRRRSNVPAVENSDDHPLPLKRHDKLEKQLLNENRQRQLSKMLRSDSDEPQDSLSKIFEQAKKNYKERKLLEEAELLEQKMQSFRRYEYIPDLDEKNYPCEENGSEKPYKKQHTASESFKSTEDPLSCQCPELSTIIESTNSKQFKNSAPKRQERQQESTDYEAIKSARDVAEVTELNEYRQGSDLDNRLLKPFKYPTCLYERLSKYQRMSEPWTTRTKSVRSKETQTLPEVEHARWENSKTTTPNRALQKQKSINSVSEESERSLEIILVSDKQRCLAEKQDPFNDLTRTKKTIVEATTENLLTNHKQSFDLLSPKSSQDHTESRKDSALKQEDAGISWGSGNRRERVTSENINLGNNVTKKERQSPYCRNPPNKLTKSKEKHKTHKENKMFENKKQTDCDCAMEKVVEESTLLNSKMLAKKMKERIEEDALQRKNKKREEVRLMKNRSSAENVIRRKQEKKLKNKTENSCDE</sequence>
<feature type="compositionally biased region" description="Basic and acidic residues" evidence="1">
    <location>
        <begin position="906"/>
        <end position="922"/>
    </location>
</feature>
<proteinExistence type="predicted"/>
<reference evidence="3" key="1">
    <citation type="submission" date="2025-08" db="UniProtKB">
        <authorList>
            <consortium name="RefSeq"/>
        </authorList>
    </citation>
    <scope>IDENTIFICATION</scope>
    <source>
        <tissue evidence="3">Adult</tissue>
    </source>
</reference>